<dbReference type="PANTHER" id="PTHR30354">
    <property type="entry name" value="GNT FAMILY GLUCONATE TRANSPORTER"/>
    <property type="match status" value="1"/>
</dbReference>
<dbReference type="OrthoDB" id="9787129at2"/>
<dbReference type="PIRSF" id="PIRSF002746">
    <property type="entry name" value="Gluconate_transporter"/>
    <property type="match status" value="1"/>
</dbReference>
<feature type="transmembrane region" description="Helical" evidence="1">
    <location>
        <begin position="175"/>
        <end position="194"/>
    </location>
</feature>
<dbReference type="EMBL" id="RQPJ01000019">
    <property type="protein sequence ID" value="RTE52543.1"/>
    <property type="molecule type" value="Genomic_DNA"/>
</dbReference>
<dbReference type="AlphaFoldDB" id="A0A430K0D0"/>
<feature type="transmembrane region" description="Helical" evidence="1">
    <location>
        <begin position="424"/>
        <end position="443"/>
    </location>
</feature>
<reference evidence="2 3" key="1">
    <citation type="submission" date="2018-11" db="EMBL/GenBank/DDBJ databases">
        <title>Arenibacter aquaticus sp.nov., a marine bacterium isolated from surface seawater in the South China Sea.</title>
        <authorList>
            <person name="Guo J."/>
            <person name="Sun J."/>
        </authorList>
    </citation>
    <scope>NUCLEOTIDE SEQUENCE [LARGE SCALE GENOMIC DNA]</scope>
    <source>
        <strain evidence="2 3">GUO666</strain>
    </source>
</reference>
<evidence type="ECO:0000313" key="3">
    <source>
        <dbReference type="Proteomes" id="UP000267585"/>
    </source>
</evidence>
<protein>
    <submittedName>
        <fullName evidence="2">GntP family permease</fullName>
    </submittedName>
</protein>
<feature type="transmembrane region" description="Helical" evidence="1">
    <location>
        <begin position="224"/>
        <end position="243"/>
    </location>
</feature>
<feature type="transmembrane region" description="Helical" evidence="1">
    <location>
        <begin position="27"/>
        <end position="44"/>
    </location>
</feature>
<evidence type="ECO:0000313" key="2">
    <source>
        <dbReference type="EMBL" id="RTE52543.1"/>
    </source>
</evidence>
<feature type="transmembrane region" description="Helical" evidence="1">
    <location>
        <begin position="339"/>
        <end position="371"/>
    </location>
</feature>
<evidence type="ECO:0000256" key="1">
    <source>
        <dbReference type="SAM" id="Phobius"/>
    </source>
</evidence>
<feature type="transmembrane region" description="Helical" evidence="1">
    <location>
        <begin position="104"/>
        <end position="123"/>
    </location>
</feature>
<dbReference type="Pfam" id="PF02447">
    <property type="entry name" value="GntP_permease"/>
    <property type="match status" value="1"/>
</dbReference>
<feature type="transmembrane region" description="Helical" evidence="1">
    <location>
        <begin position="255"/>
        <end position="278"/>
    </location>
</feature>
<organism evidence="2 3">
    <name type="scientific">Arenibacter aquaticus</name>
    <dbReference type="NCBI Taxonomy" id="2489054"/>
    <lineage>
        <taxon>Bacteria</taxon>
        <taxon>Pseudomonadati</taxon>
        <taxon>Bacteroidota</taxon>
        <taxon>Flavobacteriia</taxon>
        <taxon>Flavobacteriales</taxon>
        <taxon>Flavobacteriaceae</taxon>
        <taxon>Arenibacter</taxon>
    </lineage>
</organism>
<feature type="transmembrane region" description="Helical" evidence="1">
    <location>
        <begin position="383"/>
        <end position="404"/>
    </location>
</feature>
<name>A0A430K0D0_9FLAO</name>
<dbReference type="PANTHER" id="PTHR30354:SF11">
    <property type="entry name" value="PERMEASE"/>
    <property type="match status" value="1"/>
</dbReference>
<dbReference type="RefSeq" id="WP_126163366.1">
    <property type="nucleotide sequence ID" value="NZ_RQPJ01000019.1"/>
</dbReference>
<gene>
    <name evidence="2" type="ORF">EHW67_15850</name>
</gene>
<accession>A0A430K0D0</accession>
<keyword evidence="1" id="KW-0472">Membrane</keyword>
<dbReference type="GO" id="GO:0005886">
    <property type="term" value="C:plasma membrane"/>
    <property type="evidence" value="ECO:0007669"/>
    <property type="project" value="TreeGrafter"/>
</dbReference>
<dbReference type="GO" id="GO:0015128">
    <property type="term" value="F:gluconate transmembrane transporter activity"/>
    <property type="evidence" value="ECO:0007669"/>
    <property type="project" value="InterPro"/>
</dbReference>
<dbReference type="InterPro" id="IPR003474">
    <property type="entry name" value="Glcn_transporter"/>
</dbReference>
<keyword evidence="3" id="KW-1185">Reference proteome</keyword>
<sequence>MYTILLLLICIVFIIVASTRFKLHPFLALLAACLLFGIFSGLPLDELITTINDGFGGTVGGVGIIIIAGLIIGTFLEKSGGAYALANLVLRIIGPKRVHMAMGFIGYFVSIPVFADSGFIIVSPLNRALTKKAKLSLGGTAVALSLGLMAAHTMVPPTPGPIAAAGIIGADLGQVILFGLLTSIPALLVCIFFAKKIGAKVFIDPAPKITQQEINAQLEQAPSVFKSFIPIIVPIVLIVLRSFAEYPTQPFGDGYFRTAIGFIGNPVVALLLGMVLSFTLPKKLDREMLGTTGWIGEALTSAAIIILITGAGGAFGKVLQTSNISSLLEANVGNGNLGIWLPFLIAAGLKTAQGSSTVAIITTASIIAPLLPVMGFDTEVSKALAVVAIGAGAAVVSHANDSFFWVVTQLSDMKVGEGYRTHSLGTVILGLSAMIILTLISLLI</sequence>
<keyword evidence="1" id="KW-0812">Transmembrane</keyword>
<feature type="transmembrane region" description="Helical" evidence="1">
    <location>
        <begin position="135"/>
        <end position="155"/>
    </location>
</feature>
<dbReference type="Proteomes" id="UP000267585">
    <property type="component" value="Unassembled WGS sequence"/>
</dbReference>
<keyword evidence="1" id="KW-1133">Transmembrane helix</keyword>
<feature type="transmembrane region" description="Helical" evidence="1">
    <location>
        <begin position="56"/>
        <end position="76"/>
    </location>
</feature>
<comment type="caution">
    <text evidence="2">The sequence shown here is derived from an EMBL/GenBank/DDBJ whole genome shotgun (WGS) entry which is preliminary data.</text>
</comment>
<feature type="transmembrane region" description="Helical" evidence="1">
    <location>
        <begin position="298"/>
        <end position="319"/>
    </location>
</feature>
<proteinExistence type="predicted"/>